<comment type="caution">
    <text evidence="1">The sequence shown here is derived from an EMBL/GenBank/DDBJ whole genome shotgun (WGS) entry which is preliminary data.</text>
</comment>
<dbReference type="EMBL" id="LAZR01005260">
    <property type="protein sequence ID" value="KKN01449.1"/>
    <property type="molecule type" value="Genomic_DNA"/>
</dbReference>
<name>A0A0F9M6V9_9ZZZZ</name>
<evidence type="ECO:0000313" key="1">
    <source>
        <dbReference type="EMBL" id="KKN01449.1"/>
    </source>
</evidence>
<sequence length="83" mass="9812">MARQEGQVVYITFDEAKQLIPIFQELKRIGPWKEARESAMRLEQEMKMVRGDIEYKPFGGKQMFLNSTDHNFLMDVMSAQELR</sequence>
<proteinExistence type="predicted"/>
<gene>
    <name evidence="1" type="ORF">LCGC14_1127750</name>
</gene>
<organism evidence="1">
    <name type="scientific">marine sediment metagenome</name>
    <dbReference type="NCBI Taxonomy" id="412755"/>
    <lineage>
        <taxon>unclassified sequences</taxon>
        <taxon>metagenomes</taxon>
        <taxon>ecological metagenomes</taxon>
    </lineage>
</organism>
<accession>A0A0F9M6V9</accession>
<reference evidence="1" key="1">
    <citation type="journal article" date="2015" name="Nature">
        <title>Complex archaea that bridge the gap between prokaryotes and eukaryotes.</title>
        <authorList>
            <person name="Spang A."/>
            <person name="Saw J.H."/>
            <person name="Jorgensen S.L."/>
            <person name="Zaremba-Niedzwiedzka K."/>
            <person name="Martijn J."/>
            <person name="Lind A.E."/>
            <person name="van Eijk R."/>
            <person name="Schleper C."/>
            <person name="Guy L."/>
            <person name="Ettema T.J."/>
        </authorList>
    </citation>
    <scope>NUCLEOTIDE SEQUENCE</scope>
</reference>
<protein>
    <submittedName>
        <fullName evidence="1">Uncharacterized protein</fullName>
    </submittedName>
</protein>
<dbReference type="AlphaFoldDB" id="A0A0F9M6V9"/>